<accession>A0A371IF10</accession>
<proteinExistence type="predicted"/>
<gene>
    <name evidence="2" type="ORF">CR513_01478</name>
</gene>
<dbReference type="AlphaFoldDB" id="A0A371IF10"/>
<protein>
    <submittedName>
        <fullName evidence="2">Uncharacterized protein</fullName>
    </submittedName>
</protein>
<evidence type="ECO:0000256" key="1">
    <source>
        <dbReference type="SAM" id="MobiDB-lite"/>
    </source>
</evidence>
<comment type="caution">
    <text evidence="2">The sequence shown here is derived from an EMBL/GenBank/DDBJ whole genome shotgun (WGS) entry which is preliminary data.</text>
</comment>
<dbReference type="EMBL" id="QJKJ01000252">
    <property type="protein sequence ID" value="RDY13573.1"/>
    <property type="molecule type" value="Genomic_DNA"/>
</dbReference>
<feature type="non-terminal residue" evidence="2">
    <location>
        <position position="1"/>
    </location>
</feature>
<organism evidence="2 3">
    <name type="scientific">Mucuna pruriens</name>
    <name type="common">Velvet bean</name>
    <name type="synonym">Dolichos pruriens</name>
    <dbReference type="NCBI Taxonomy" id="157652"/>
    <lineage>
        <taxon>Eukaryota</taxon>
        <taxon>Viridiplantae</taxon>
        <taxon>Streptophyta</taxon>
        <taxon>Embryophyta</taxon>
        <taxon>Tracheophyta</taxon>
        <taxon>Spermatophyta</taxon>
        <taxon>Magnoliopsida</taxon>
        <taxon>eudicotyledons</taxon>
        <taxon>Gunneridae</taxon>
        <taxon>Pentapetalae</taxon>
        <taxon>rosids</taxon>
        <taxon>fabids</taxon>
        <taxon>Fabales</taxon>
        <taxon>Fabaceae</taxon>
        <taxon>Papilionoideae</taxon>
        <taxon>50 kb inversion clade</taxon>
        <taxon>NPAAA clade</taxon>
        <taxon>indigoferoid/millettioid clade</taxon>
        <taxon>Phaseoleae</taxon>
        <taxon>Mucuna</taxon>
    </lineage>
</organism>
<reference evidence="2" key="1">
    <citation type="submission" date="2018-05" db="EMBL/GenBank/DDBJ databases">
        <title>Draft genome of Mucuna pruriens seed.</title>
        <authorList>
            <person name="Nnadi N.E."/>
            <person name="Vos R."/>
            <person name="Hasami M.H."/>
            <person name="Devisetty U.K."/>
            <person name="Aguiy J.C."/>
        </authorList>
    </citation>
    <scope>NUCLEOTIDE SEQUENCE [LARGE SCALE GENOMIC DNA]</scope>
    <source>
        <strain evidence="2">JCA_2017</strain>
    </source>
</reference>
<sequence>MPTPKQTLTPNRMPTSNQMLTPIRPDPSQHQGPIPLRQLQALEVRDEANNRNFKVNGHQVKPYYKGLNLSSNMGEVAHYKPIAEKIMVHPNIGGSKELWNCFGSRIHNKCGRIL</sequence>
<keyword evidence="3" id="KW-1185">Reference proteome</keyword>
<dbReference type="Proteomes" id="UP000257109">
    <property type="component" value="Unassembled WGS sequence"/>
</dbReference>
<feature type="region of interest" description="Disordered" evidence="1">
    <location>
        <begin position="1"/>
        <end position="33"/>
    </location>
</feature>
<evidence type="ECO:0000313" key="3">
    <source>
        <dbReference type="Proteomes" id="UP000257109"/>
    </source>
</evidence>
<name>A0A371IF10_MUCPR</name>
<evidence type="ECO:0000313" key="2">
    <source>
        <dbReference type="EMBL" id="RDY13573.1"/>
    </source>
</evidence>
<feature type="compositionally biased region" description="Polar residues" evidence="1">
    <location>
        <begin position="1"/>
        <end position="20"/>
    </location>
</feature>